<dbReference type="RefSeq" id="WP_013576756.1">
    <property type="nucleotide sequence ID" value="NC_015061.1"/>
</dbReference>
<accession>A0A0H3FCV8</accession>
<proteinExistence type="predicted"/>
<dbReference type="InterPro" id="IPR001387">
    <property type="entry name" value="Cro/C1-type_HTH"/>
</dbReference>
<reference evidence="3 4" key="2">
    <citation type="journal article" date="2012" name="J. Bacteriol.">
        <title>Complete Genome Sequence of Rahnella sp. Strain Y9602, a Gammaproteobacterium Isolate from Metal- and Radionuclide-Contaminated Soil.</title>
        <authorList>
            <person name="Martinez R.J."/>
            <person name="Bruce D."/>
            <person name="Detter C."/>
            <person name="Goodwin L.A."/>
            <person name="Han J."/>
            <person name="Han C.S."/>
            <person name="Held B."/>
            <person name="Land M.L."/>
            <person name="Mikhailova N."/>
            <person name="Nolan M."/>
            <person name="Pennacchio L."/>
            <person name="Pitluck S."/>
            <person name="Tapia R."/>
            <person name="Woyke T."/>
            <person name="Sobecky P.A."/>
        </authorList>
    </citation>
    <scope>NUCLEOTIDE SEQUENCE [LARGE SCALE GENOMIC DNA]</scope>
    <source>
        <strain evidence="3 4">Y9602</strain>
    </source>
</reference>
<name>A0A0H3FCV8_RAHSY</name>
<dbReference type="SUPFAM" id="SSF51182">
    <property type="entry name" value="RmlC-like cupins"/>
    <property type="match status" value="1"/>
</dbReference>
<keyword evidence="1" id="KW-0238">DNA-binding</keyword>
<reference evidence="4" key="1">
    <citation type="submission" date="2011-01" db="EMBL/GenBank/DDBJ databases">
        <title>Complete sequence of chromosome of Rahnella sp. Y9602.</title>
        <authorList>
            <consortium name="US DOE Joint Genome Institute"/>
            <person name="Lucas S."/>
            <person name="Copeland A."/>
            <person name="Lapidus A."/>
            <person name="Cheng J.-F."/>
            <person name="Goodwin L."/>
            <person name="Pitluck S."/>
            <person name="Lu M."/>
            <person name="Detter J.C."/>
            <person name="Han C."/>
            <person name="Tapia R."/>
            <person name="Land M."/>
            <person name="Hauser L."/>
            <person name="Kyrpides N."/>
            <person name="Ivanova N."/>
            <person name="Ovchinnikova G."/>
            <person name="Pagani I."/>
            <person name="Sobecky P.A."/>
            <person name="Martinez R.J."/>
            <person name="Woyke T."/>
        </authorList>
    </citation>
    <scope>NUCLEOTIDE SEQUENCE [LARGE SCALE GENOMIC DNA]</scope>
    <source>
        <strain evidence="4">Y9602</strain>
    </source>
</reference>
<dbReference type="CDD" id="cd02209">
    <property type="entry name" value="cupin_XRE_C"/>
    <property type="match status" value="1"/>
</dbReference>
<evidence type="ECO:0000313" key="3">
    <source>
        <dbReference type="EMBL" id="ADW75064.1"/>
    </source>
</evidence>
<dbReference type="PANTHER" id="PTHR46797">
    <property type="entry name" value="HTH-TYPE TRANSCRIPTIONAL REGULATOR"/>
    <property type="match status" value="1"/>
</dbReference>
<dbReference type="KEGG" id="rah:Rahaq_3472"/>
<dbReference type="Pfam" id="PF01381">
    <property type="entry name" value="HTH_3"/>
    <property type="match status" value="1"/>
</dbReference>
<dbReference type="InterPro" id="IPR011051">
    <property type="entry name" value="RmlC_Cupin_sf"/>
</dbReference>
<dbReference type="PANTHER" id="PTHR46797:SF10">
    <property type="entry name" value="BLR1115 PROTEIN"/>
    <property type="match status" value="1"/>
</dbReference>
<dbReference type="HOGENOM" id="CLU_085376_4_0_6"/>
<dbReference type="SMART" id="SM00530">
    <property type="entry name" value="HTH_XRE"/>
    <property type="match status" value="1"/>
</dbReference>
<dbReference type="Gene3D" id="2.60.120.10">
    <property type="entry name" value="Jelly Rolls"/>
    <property type="match status" value="1"/>
</dbReference>
<evidence type="ECO:0000313" key="4">
    <source>
        <dbReference type="Proteomes" id="UP000007257"/>
    </source>
</evidence>
<gene>
    <name evidence="3" type="ordered locus">Rahaq_3472</name>
</gene>
<dbReference type="SUPFAM" id="SSF47413">
    <property type="entry name" value="lambda repressor-like DNA-binding domains"/>
    <property type="match status" value="1"/>
</dbReference>
<organism evidence="3 4">
    <name type="scientific">Rahnella sp. (strain Y9602)</name>
    <dbReference type="NCBI Taxonomy" id="2703885"/>
    <lineage>
        <taxon>Bacteria</taxon>
        <taxon>Pseudomonadati</taxon>
        <taxon>Pseudomonadota</taxon>
        <taxon>Gammaproteobacteria</taxon>
        <taxon>Enterobacterales</taxon>
        <taxon>Yersiniaceae</taxon>
        <taxon>Rahnella</taxon>
    </lineage>
</organism>
<dbReference type="Pfam" id="PF07883">
    <property type="entry name" value="Cupin_2"/>
    <property type="match status" value="1"/>
</dbReference>
<dbReference type="GO" id="GO:0003677">
    <property type="term" value="F:DNA binding"/>
    <property type="evidence" value="ECO:0007669"/>
    <property type="project" value="UniProtKB-KW"/>
</dbReference>
<dbReference type="InterPro" id="IPR010982">
    <property type="entry name" value="Lambda_DNA-bd_dom_sf"/>
</dbReference>
<dbReference type="eggNOG" id="COG1396">
    <property type="taxonomic scope" value="Bacteria"/>
</dbReference>
<dbReference type="AlphaFoldDB" id="A0A0H3FCV8"/>
<dbReference type="InterPro" id="IPR013096">
    <property type="entry name" value="Cupin_2"/>
</dbReference>
<dbReference type="GO" id="GO:0003700">
    <property type="term" value="F:DNA-binding transcription factor activity"/>
    <property type="evidence" value="ECO:0007669"/>
    <property type="project" value="TreeGrafter"/>
</dbReference>
<dbReference type="OrthoDB" id="9792093at2"/>
<dbReference type="InterPro" id="IPR050807">
    <property type="entry name" value="TransReg_Diox_bact_type"/>
</dbReference>
<sequence length="184" mass="20031">MSIDQLIATRLQALRKSQGLSLEQLASSSGVSKAMISKIERQDSSPSASLLGRLAASLGVSLAQLLSEDNEQPAPLRPLAQQEVWQDPDIGYLRRQVTAHEENGGAELVEITLPAAARVSYPGWSHQAYKQRLWMVEGSLTIDYGDEKYALTAGDALTFGVDLPITFSNPGTKPCRYLLVMSDK</sequence>
<dbReference type="GO" id="GO:0005829">
    <property type="term" value="C:cytosol"/>
    <property type="evidence" value="ECO:0007669"/>
    <property type="project" value="TreeGrafter"/>
</dbReference>
<dbReference type="EMBL" id="CP002505">
    <property type="protein sequence ID" value="ADW75064.1"/>
    <property type="molecule type" value="Genomic_DNA"/>
</dbReference>
<dbReference type="PROSITE" id="PS50943">
    <property type="entry name" value="HTH_CROC1"/>
    <property type="match status" value="1"/>
</dbReference>
<protein>
    <submittedName>
        <fullName evidence="3">Helix-turn-helix domain protein</fullName>
    </submittedName>
</protein>
<feature type="domain" description="HTH cro/C1-type" evidence="2">
    <location>
        <begin position="11"/>
        <end position="65"/>
    </location>
</feature>
<dbReference type="CDD" id="cd00093">
    <property type="entry name" value="HTH_XRE"/>
    <property type="match status" value="1"/>
</dbReference>
<dbReference type="InterPro" id="IPR014710">
    <property type="entry name" value="RmlC-like_jellyroll"/>
</dbReference>
<dbReference type="Gene3D" id="1.10.260.40">
    <property type="entry name" value="lambda repressor-like DNA-binding domains"/>
    <property type="match status" value="1"/>
</dbReference>
<evidence type="ECO:0000256" key="1">
    <source>
        <dbReference type="ARBA" id="ARBA00023125"/>
    </source>
</evidence>
<dbReference type="Proteomes" id="UP000007257">
    <property type="component" value="Chromosome"/>
</dbReference>
<evidence type="ECO:0000259" key="2">
    <source>
        <dbReference type="PROSITE" id="PS50943"/>
    </source>
</evidence>